<dbReference type="InterPro" id="IPR050593">
    <property type="entry name" value="LovG"/>
</dbReference>
<sequence length="331" mass="35484">MKAVSRDRQGVARGKKWPSRTHNYSPQRSKFPFYLEFEINPNSQPFYTSLQTITKSLTPELTTNLPTIRTHSLTHSLTHTFATSTPRTTMPPPRPSILCLHGSGTSAAIFSAQTRRLRSALRPYFDLIFVDAPIPSPPGPGVLPFFSDSGPYYKWFSPTTTTTTTTTTVEARQRTTSEIAAVTAAIERGLAKQGRRVAEMAGVLGFSQGTVAAALLLWLGRGGEGGWAGLRFGVMLCGGCRADVVGMIGDRLAVPTVHLHGLADPFLHASRLLTECFRPEFLTVMEFEGGHHCPSGEGDVDRLAGLVVEVGGGGGRRGRGGGGVTAAFGVV</sequence>
<feature type="region of interest" description="Disordered" evidence="3">
    <location>
        <begin position="1"/>
        <end position="24"/>
    </location>
</feature>
<dbReference type="PANTHER" id="PTHR48070">
    <property type="entry name" value="ESTERASE OVCA2"/>
    <property type="match status" value="1"/>
</dbReference>
<evidence type="ECO:0000313" key="5">
    <source>
        <dbReference type="EMBL" id="KAF6235125.1"/>
    </source>
</evidence>
<comment type="caution">
    <text evidence="5">The sequence shown here is derived from an EMBL/GenBank/DDBJ whole genome shotgun (WGS) entry which is preliminary data.</text>
</comment>
<gene>
    <name evidence="5" type="ORF">HO173_006752</name>
</gene>
<comment type="similarity">
    <text evidence="1">Belongs to the LovG family.</text>
</comment>
<dbReference type="OrthoDB" id="414698at2759"/>
<dbReference type="AlphaFoldDB" id="A0A8H6FUP3"/>
<dbReference type="GO" id="GO:0005634">
    <property type="term" value="C:nucleus"/>
    <property type="evidence" value="ECO:0007669"/>
    <property type="project" value="TreeGrafter"/>
</dbReference>
<reference evidence="5 6" key="1">
    <citation type="journal article" date="2020" name="Genomics">
        <title>Complete, high-quality genomes from long-read metagenomic sequencing of two wolf lichen thalli reveals enigmatic genome architecture.</title>
        <authorList>
            <person name="McKenzie S.K."/>
            <person name="Walston R.F."/>
            <person name="Allen J.L."/>
        </authorList>
    </citation>
    <scope>NUCLEOTIDE SEQUENCE [LARGE SCALE GENOMIC DNA]</scope>
    <source>
        <strain evidence="5">WasteWater2</strain>
    </source>
</reference>
<keyword evidence="6" id="KW-1185">Reference proteome</keyword>
<dbReference type="InterPro" id="IPR005645">
    <property type="entry name" value="FSH-like_dom"/>
</dbReference>
<dbReference type="PANTHER" id="PTHR48070:SF3">
    <property type="entry name" value="ESTERASE DBAE-RELATED"/>
    <property type="match status" value="1"/>
</dbReference>
<evidence type="ECO:0000256" key="1">
    <source>
        <dbReference type="ARBA" id="ARBA00005863"/>
    </source>
</evidence>
<dbReference type="Gene3D" id="3.40.50.1820">
    <property type="entry name" value="alpha/beta hydrolase"/>
    <property type="match status" value="1"/>
</dbReference>
<dbReference type="GO" id="GO:0044550">
    <property type="term" value="P:secondary metabolite biosynthetic process"/>
    <property type="evidence" value="ECO:0007669"/>
    <property type="project" value="TreeGrafter"/>
</dbReference>
<name>A0A8H6FUP3_9LECA</name>
<dbReference type="GeneID" id="59288412"/>
<keyword evidence="2" id="KW-0378">Hydrolase</keyword>
<dbReference type="InterPro" id="IPR029058">
    <property type="entry name" value="AB_hydrolase_fold"/>
</dbReference>
<evidence type="ECO:0000256" key="2">
    <source>
        <dbReference type="ARBA" id="ARBA00022801"/>
    </source>
</evidence>
<dbReference type="GO" id="GO:0005737">
    <property type="term" value="C:cytoplasm"/>
    <property type="evidence" value="ECO:0007669"/>
    <property type="project" value="TreeGrafter"/>
</dbReference>
<feature type="compositionally biased region" description="Basic and acidic residues" evidence="3">
    <location>
        <begin position="1"/>
        <end position="10"/>
    </location>
</feature>
<protein>
    <recommendedName>
        <fullName evidence="4">Serine hydrolase domain-containing protein</fullName>
    </recommendedName>
</protein>
<dbReference type="GO" id="GO:0016787">
    <property type="term" value="F:hydrolase activity"/>
    <property type="evidence" value="ECO:0007669"/>
    <property type="project" value="UniProtKB-KW"/>
</dbReference>
<dbReference type="SUPFAM" id="SSF53474">
    <property type="entry name" value="alpha/beta-Hydrolases"/>
    <property type="match status" value="1"/>
</dbReference>
<evidence type="ECO:0000259" key="4">
    <source>
        <dbReference type="Pfam" id="PF03959"/>
    </source>
</evidence>
<accession>A0A8H6FUP3</accession>
<proteinExistence type="inferred from homology"/>
<dbReference type="Proteomes" id="UP000578531">
    <property type="component" value="Unassembled WGS sequence"/>
</dbReference>
<organism evidence="5 6">
    <name type="scientific">Letharia columbiana</name>
    <dbReference type="NCBI Taxonomy" id="112416"/>
    <lineage>
        <taxon>Eukaryota</taxon>
        <taxon>Fungi</taxon>
        <taxon>Dikarya</taxon>
        <taxon>Ascomycota</taxon>
        <taxon>Pezizomycotina</taxon>
        <taxon>Lecanoromycetes</taxon>
        <taxon>OSLEUM clade</taxon>
        <taxon>Lecanoromycetidae</taxon>
        <taxon>Lecanorales</taxon>
        <taxon>Lecanorineae</taxon>
        <taxon>Parmeliaceae</taxon>
        <taxon>Letharia</taxon>
    </lineage>
</organism>
<evidence type="ECO:0000256" key="3">
    <source>
        <dbReference type="SAM" id="MobiDB-lite"/>
    </source>
</evidence>
<dbReference type="EMBL" id="JACCJC010000026">
    <property type="protein sequence ID" value="KAF6235125.1"/>
    <property type="molecule type" value="Genomic_DNA"/>
</dbReference>
<feature type="domain" description="Serine hydrolase" evidence="4">
    <location>
        <begin position="95"/>
        <end position="298"/>
    </location>
</feature>
<dbReference type="RefSeq" id="XP_037164503.1">
    <property type="nucleotide sequence ID" value="XM_037308660.1"/>
</dbReference>
<dbReference type="Pfam" id="PF03959">
    <property type="entry name" value="FSH1"/>
    <property type="match status" value="1"/>
</dbReference>
<evidence type="ECO:0000313" key="6">
    <source>
        <dbReference type="Proteomes" id="UP000578531"/>
    </source>
</evidence>